<organism evidence="6">
    <name type="scientific">Roseihalotalea indica</name>
    <dbReference type="NCBI Taxonomy" id="2867963"/>
    <lineage>
        <taxon>Bacteria</taxon>
        <taxon>Pseudomonadati</taxon>
        <taxon>Bacteroidota</taxon>
        <taxon>Cytophagia</taxon>
        <taxon>Cytophagales</taxon>
        <taxon>Catalimonadaceae</taxon>
        <taxon>Roseihalotalea</taxon>
    </lineage>
</organism>
<keyword evidence="2 5" id="KW-0812">Transmembrane</keyword>
<gene>
    <name evidence="6" type="ORF">K4G66_08055</name>
</gene>
<reference evidence="6" key="1">
    <citation type="journal article" date="2023" name="Comput. Struct. Biotechnol. J.">
        <title>Discovery of a novel marine Bacteroidetes with a rich repertoire of carbohydrate-active enzymes.</title>
        <authorList>
            <person name="Chen B."/>
            <person name="Liu G."/>
            <person name="Chen Q."/>
            <person name="Wang H."/>
            <person name="Liu L."/>
            <person name="Tang K."/>
        </authorList>
    </citation>
    <scope>NUCLEOTIDE SEQUENCE</scope>
    <source>
        <strain evidence="6">TK19036</strain>
    </source>
</reference>
<dbReference type="Pfam" id="PF02535">
    <property type="entry name" value="Zip"/>
    <property type="match status" value="1"/>
</dbReference>
<dbReference type="EMBL" id="CP120682">
    <property type="protein sequence ID" value="WKN38653.1"/>
    <property type="molecule type" value="Genomic_DNA"/>
</dbReference>
<dbReference type="GO" id="GO:0030003">
    <property type="term" value="P:intracellular monoatomic cation homeostasis"/>
    <property type="evidence" value="ECO:0007669"/>
    <property type="project" value="TreeGrafter"/>
</dbReference>
<dbReference type="InterPro" id="IPR003689">
    <property type="entry name" value="ZIP"/>
</dbReference>
<proteinExistence type="predicted"/>
<feature type="transmembrane region" description="Helical" evidence="5">
    <location>
        <begin position="223"/>
        <end position="242"/>
    </location>
</feature>
<evidence type="ECO:0000256" key="3">
    <source>
        <dbReference type="ARBA" id="ARBA00022989"/>
    </source>
</evidence>
<feature type="transmembrane region" description="Helical" evidence="5">
    <location>
        <begin position="190"/>
        <end position="211"/>
    </location>
</feature>
<dbReference type="PANTHER" id="PTHR12191">
    <property type="entry name" value="SOLUTE CARRIER FAMILY 39"/>
    <property type="match status" value="1"/>
</dbReference>
<name>A0AA49GQK0_9BACT</name>
<dbReference type="InterPro" id="IPR050799">
    <property type="entry name" value="ZIP_Transporter"/>
</dbReference>
<keyword evidence="4 5" id="KW-0472">Membrane</keyword>
<feature type="transmembrane region" description="Helical" evidence="5">
    <location>
        <begin position="64"/>
        <end position="81"/>
    </location>
</feature>
<keyword evidence="3 5" id="KW-1133">Transmembrane helix</keyword>
<feature type="transmembrane region" description="Helical" evidence="5">
    <location>
        <begin position="163"/>
        <end position="184"/>
    </location>
</feature>
<protein>
    <submittedName>
        <fullName evidence="6">ZIP family metal transporter</fullName>
    </submittedName>
</protein>
<evidence type="ECO:0000256" key="4">
    <source>
        <dbReference type="ARBA" id="ARBA00023136"/>
    </source>
</evidence>
<dbReference type="PANTHER" id="PTHR12191:SF37">
    <property type="entry name" value="ZINC TRANSPORTER FOI"/>
    <property type="match status" value="1"/>
</dbReference>
<evidence type="ECO:0000256" key="1">
    <source>
        <dbReference type="ARBA" id="ARBA00004141"/>
    </source>
</evidence>
<dbReference type="GO" id="GO:0071578">
    <property type="term" value="P:zinc ion import across plasma membrane"/>
    <property type="evidence" value="ECO:0007669"/>
    <property type="project" value="TreeGrafter"/>
</dbReference>
<reference evidence="6" key="2">
    <citation type="journal article" date="2024" name="Antonie Van Leeuwenhoek">
        <title>Roseihalotalea indica gen. nov., sp. nov., a halophilic Bacteroidetes from mesopelagic Southwest Indian Ocean with higher carbohydrate metabolic potential.</title>
        <authorList>
            <person name="Chen B."/>
            <person name="Zhang M."/>
            <person name="Lin D."/>
            <person name="Ye J."/>
            <person name="Tang K."/>
        </authorList>
    </citation>
    <scope>NUCLEOTIDE SEQUENCE</scope>
    <source>
        <strain evidence="6">TK19036</strain>
    </source>
</reference>
<evidence type="ECO:0000256" key="2">
    <source>
        <dbReference type="ARBA" id="ARBA00022692"/>
    </source>
</evidence>
<evidence type="ECO:0000313" key="6">
    <source>
        <dbReference type="EMBL" id="WKN38653.1"/>
    </source>
</evidence>
<dbReference type="AlphaFoldDB" id="A0AA49GQK0"/>
<dbReference type="GO" id="GO:0005385">
    <property type="term" value="F:zinc ion transmembrane transporter activity"/>
    <property type="evidence" value="ECO:0007669"/>
    <property type="project" value="TreeGrafter"/>
</dbReference>
<comment type="subcellular location">
    <subcellularLocation>
        <location evidence="1">Membrane</location>
        <topology evidence="1">Multi-pass membrane protein</topology>
    </subcellularLocation>
</comment>
<sequence length="243" mass="26328">MNEYLLVLLYTSMPAMGNFLGGVLAEVTRFSNRTLSLALHAATGILLAVVGIEIMPRAIEINRPWLSILAFFLGGIAYIGMEKGLGAIIDRYSNNRKGTSGWIIYMGTALDLFSDGLMVGSASALSGSLGLLLALGQFPADIPEGFATIGTFKKKGYSQKKRLLLSAAFAIPAFLGATIGFWLLRNSEEQYKLIFLAFIAGIFFTIGVEGMLTEANKYYDKSWAVVALIGGFVLFTFLSVYLN</sequence>
<dbReference type="GO" id="GO:0140410">
    <property type="term" value="F:monoatomic cation:bicarbonate symporter activity"/>
    <property type="evidence" value="ECO:0007669"/>
    <property type="project" value="TreeGrafter"/>
</dbReference>
<evidence type="ECO:0000256" key="5">
    <source>
        <dbReference type="SAM" id="Phobius"/>
    </source>
</evidence>
<accession>A0AA49GQK0</accession>
<feature type="transmembrane region" description="Helical" evidence="5">
    <location>
        <begin position="35"/>
        <end position="52"/>
    </location>
</feature>
<dbReference type="GO" id="GO:0005886">
    <property type="term" value="C:plasma membrane"/>
    <property type="evidence" value="ECO:0007669"/>
    <property type="project" value="TreeGrafter"/>
</dbReference>